<feature type="region of interest" description="Disordered" evidence="1">
    <location>
        <begin position="1"/>
        <end position="25"/>
    </location>
</feature>
<dbReference type="EMBL" id="PZKF01000003">
    <property type="protein sequence ID" value="PTE18959.1"/>
    <property type="molecule type" value="Genomic_DNA"/>
</dbReference>
<organism evidence="2 3">
    <name type="scientific">Phaeovulum veldkampii DSM 11550</name>
    <dbReference type="NCBI Taxonomy" id="1185920"/>
    <lineage>
        <taxon>Bacteria</taxon>
        <taxon>Pseudomonadati</taxon>
        <taxon>Pseudomonadota</taxon>
        <taxon>Alphaproteobacteria</taxon>
        <taxon>Rhodobacterales</taxon>
        <taxon>Paracoccaceae</taxon>
        <taxon>Phaeovulum</taxon>
    </lineage>
</organism>
<evidence type="ECO:0000256" key="1">
    <source>
        <dbReference type="SAM" id="MobiDB-lite"/>
    </source>
</evidence>
<accession>A0A2T4JM26</accession>
<proteinExistence type="predicted"/>
<name>A0A2T4JM26_9RHOB</name>
<dbReference type="AlphaFoldDB" id="A0A2T4JM26"/>
<reference evidence="2 3" key="1">
    <citation type="submission" date="2018-03" db="EMBL/GenBank/DDBJ databases">
        <title>Rhodobacter veldkampii.</title>
        <authorList>
            <person name="Meyer T.E."/>
            <person name="Miller S."/>
            <person name="Lodha T."/>
            <person name="Gandham S."/>
            <person name="Chintalapati S."/>
            <person name="Chintalapati V.R."/>
        </authorList>
    </citation>
    <scope>NUCLEOTIDE SEQUENCE [LARGE SCALE GENOMIC DNA]</scope>
    <source>
        <strain evidence="2 3">DSM 11550</strain>
    </source>
</reference>
<evidence type="ECO:0000313" key="2">
    <source>
        <dbReference type="EMBL" id="PTE18959.1"/>
    </source>
</evidence>
<dbReference type="OrthoDB" id="7841298at2"/>
<sequence length="323" mass="34829">MSCQTTPMPASRRSGGGRAAAGRRVDAGRAWQSRGGRAMWQDMFTADEGFMRRAVRFLAAALLVLCAAVPAWADPATLERMLRLGDLFEVLRDEARDYGSDLESELFPQAGGAGWQAEVGAIHAPERVQPLFHARFAASLAGVDTVPMTAFYASDLGRRVVGLELAARVALLDDAVEEAALAAVEEAAAADDPRLAAVTQFIDAADLIEPNVIGGMNANLAFYRSLAQGGVFPYEVTEADMLSDIWMQEPEVRAEMEAWMTAYLFLAYQPLSDAELAAYTAFSASEPGQRLTRALFDGFGAMFEDVSREMGRAAAARMVGQTL</sequence>
<protein>
    <submittedName>
        <fullName evidence="2">Uncharacterized protein</fullName>
    </submittedName>
</protein>
<keyword evidence="3" id="KW-1185">Reference proteome</keyword>
<dbReference type="Proteomes" id="UP000241899">
    <property type="component" value="Unassembled WGS sequence"/>
</dbReference>
<comment type="caution">
    <text evidence="2">The sequence shown here is derived from an EMBL/GenBank/DDBJ whole genome shotgun (WGS) entry which is preliminary data.</text>
</comment>
<evidence type="ECO:0000313" key="3">
    <source>
        <dbReference type="Proteomes" id="UP000241899"/>
    </source>
</evidence>
<gene>
    <name evidence="2" type="ORF">C5F46_02025</name>
</gene>